<dbReference type="Pfam" id="PF03178">
    <property type="entry name" value="CPSF_A"/>
    <property type="match status" value="1"/>
</dbReference>
<name>A0A2T0FCN4_9ASCO</name>
<protein>
    <submittedName>
        <fullName evidence="11">Pre-mRNA-splicing factor rse1</fullName>
    </submittedName>
</protein>
<dbReference type="AlphaFoldDB" id="A0A2T0FCN4"/>
<keyword evidence="12" id="KW-1185">Reference proteome</keyword>
<comment type="caution">
    <text evidence="11">The sequence shown here is derived from an EMBL/GenBank/DDBJ whole genome shotgun (WGS) entry which is preliminary data.</text>
</comment>
<feature type="domain" description="RSE1/DDB1/CPSF1 first beta-propeller" evidence="9">
    <location>
        <begin position="17"/>
        <end position="398"/>
    </location>
</feature>
<feature type="domain" description="RSE1/DDB1/CPSF1 second beta-propeller" evidence="10">
    <location>
        <begin position="442"/>
        <end position="751"/>
    </location>
</feature>
<evidence type="ECO:0000313" key="11">
    <source>
        <dbReference type="EMBL" id="PRT52741.1"/>
    </source>
</evidence>
<dbReference type="GeneID" id="36514110"/>
<reference evidence="11 12" key="1">
    <citation type="submission" date="2017-04" db="EMBL/GenBank/DDBJ databases">
        <title>Genome sequencing of [Candida] sorbophila.</title>
        <authorList>
            <person name="Ahn J.O."/>
        </authorList>
    </citation>
    <scope>NUCLEOTIDE SEQUENCE [LARGE SCALE GENOMIC DNA]</scope>
    <source>
        <strain evidence="11 12">DS02</strain>
    </source>
</reference>
<dbReference type="InterPro" id="IPR015943">
    <property type="entry name" value="WD40/YVTN_repeat-like_dom_sf"/>
</dbReference>
<comment type="subcellular location">
    <subcellularLocation>
        <location evidence="1">Nucleus</location>
    </subcellularLocation>
</comment>
<dbReference type="FunFam" id="2.130.10.10:FF:001143">
    <property type="entry name" value="Pre-mRNA-splicing factor rse-1, putative"/>
    <property type="match status" value="1"/>
</dbReference>
<dbReference type="GO" id="GO:0006397">
    <property type="term" value="P:mRNA processing"/>
    <property type="evidence" value="ECO:0007669"/>
    <property type="project" value="UniProtKB-KW"/>
</dbReference>
<evidence type="ECO:0000256" key="2">
    <source>
        <dbReference type="ARBA" id="ARBA00022664"/>
    </source>
</evidence>
<organism evidence="11 12">
    <name type="scientific">Wickerhamiella sorbophila</name>
    <dbReference type="NCBI Taxonomy" id="45607"/>
    <lineage>
        <taxon>Eukaryota</taxon>
        <taxon>Fungi</taxon>
        <taxon>Dikarya</taxon>
        <taxon>Ascomycota</taxon>
        <taxon>Saccharomycotina</taxon>
        <taxon>Dipodascomycetes</taxon>
        <taxon>Dipodascales</taxon>
        <taxon>Trichomonascaceae</taxon>
        <taxon>Wickerhamiella</taxon>
    </lineage>
</organism>
<keyword evidence="7" id="KW-0175">Coiled coil</keyword>
<gene>
    <name evidence="11" type="ORF">B9G98_00361</name>
</gene>
<dbReference type="Pfam" id="PF23726">
    <property type="entry name" value="Beta-prop_RSE1_2nd"/>
    <property type="match status" value="1"/>
</dbReference>
<dbReference type="GO" id="GO:0005681">
    <property type="term" value="C:spliceosomal complex"/>
    <property type="evidence" value="ECO:0007669"/>
    <property type="project" value="UniProtKB-KW"/>
</dbReference>
<dbReference type="InterPro" id="IPR050358">
    <property type="entry name" value="RSE1/DDB1/CFT1"/>
</dbReference>
<dbReference type="Proteomes" id="UP000238350">
    <property type="component" value="Unassembled WGS sequence"/>
</dbReference>
<accession>A0A2T0FCN4</accession>
<dbReference type="Gene3D" id="2.130.10.10">
    <property type="entry name" value="YVTN repeat-like/Quinoprotein amine dehydrogenase"/>
    <property type="match status" value="3"/>
</dbReference>
<evidence type="ECO:0000259" key="8">
    <source>
        <dbReference type="Pfam" id="PF03178"/>
    </source>
</evidence>
<evidence type="ECO:0000313" key="12">
    <source>
        <dbReference type="Proteomes" id="UP000238350"/>
    </source>
</evidence>
<dbReference type="RefSeq" id="XP_024662687.1">
    <property type="nucleotide sequence ID" value="XM_024806919.1"/>
</dbReference>
<dbReference type="Pfam" id="PF10433">
    <property type="entry name" value="Beta-prop_RSE1_1st"/>
    <property type="match status" value="1"/>
</dbReference>
<proteinExistence type="inferred from homology"/>
<keyword evidence="4" id="KW-0508">mRNA splicing</keyword>
<dbReference type="GO" id="GO:0008380">
    <property type="term" value="P:RNA splicing"/>
    <property type="evidence" value="ECO:0007669"/>
    <property type="project" value="UniProtKB-KW"/>
</dbReference>
<evidence type="ECO:0000256" key="3">
    <source>
        <dbReference type="ARBA" id="ARBA00022728"/>
    </source>
</evidence>
<dbReference type="EMBL" id="NDIQ01000001">
    <property type="protein sequence ID" value="PRT52741.1"/>
    <property type="molecule type" value="Genomic_DNA"/>
</dbReference>
<evidence type="ECO:0000256" key="4">
    <source>
        <dbReference type="ARBA" id="ARBA00023187"/>
    </source>
</evidence>
<dbReference type="InterPro" id="IPR004871">
    <property type="entry name" value="RSE1/DDB1/CPSF1_C"/>
</dbReference>
<evidence type="ECO:0000256" key="7">
    <source>
        <dbReference type="SAM" id="Coils"/>
    </source>
</evidence>
<comment type="similarity">
    <text evidence="6">Belongs to the RSE1 family.</text>
</comment>
<evidence type="ECO:0000259" key="9">
    <source>
        <dbReference type="Pfam" id="PF10433"/>
    </source>
</evidence>
<keyword evidence="5" id="KW-0539">Nucleus</keyword>
<keyword evidence="3" id="KW-0747">Spliceosome</keyword>
<evidence type="ECO:0000256" key="6">
    <source>
        <dbReference type="ARBA" id="ARBA00038266"/>
    </source>
</evidence>
<sequence length="1153" mass="125690">MSDSPVLYSLTLQRPSSISASVGGQFIEGTKAQQIVLARGSWLELLRPDLDSGKLVLVHRVNVMATVRSLATFKIAAAGHNYLLMTTDSGRLSVLTYNSKENQFVALKNEPFGKSGIRRTIPGELLACDPKGRAAMVGAIEKGKLVYVLNRSEDGTLSVSSPLENTAINSICYDLVGLDVGYENPTFAALEGSYAEGSQPAAKRLVLYELDLGLNHIVRKWTMPLEFSAGLLIALPGGIDGPSGVLVCFDGFIQYFHPGQDSVLLKLPHVPDNDTNYIVSSVTHKLNGSFFVLLQDRSGTLFKLSFVLPDDEFTARWGGRKALAKMELQQFGACPPSSFLSIFKAGFLFCAVDSGNHLLYQFNTLGEDDDVPIYSSESEETKTYEPLQLENITVVDELPSLNATSSSAVLNVRKDETPQIYAVSGTGEYSFFNAVQYGIEVSELISSPLPAQPLAVFTTKTQYSDEYDKYIVLSFANETLVLSIGDEVTEVSDSGLVKNVSTLAVQQVGLSSLVQVHANGLVHISKDSNVTEWKPPSQSTILMCAANNTQVILALSTAEIVYFESDTEGMLIEYSRRQKMPSPVTALGIAPVQKGRLRGFFAAVGCSDETVRLLSLAPGSTLETLSVQGISAPVSSVAISEINTEFSVHIGLDNGMYIVTSFDSVSGDLGDARSRFLGPYKVTIDRTWTSETNLQVVALCTKAWVHTSSTSGADLVPISYARLISAAPFSSADCPKGTVAVTDSSLVILQVDSKRENIHQRHIQLSKTPRKFITNSLTAYFYTLCTTKNQTSIEVVDAVKTDSVLSRTHIDGVMGLSICNCRFQSRSKEYLVLSTAKVVNLKPGTPVLYTDPCISIYEYSGSPFGTGLELVHSTSIPSVAHALVGYKGLLLAGTGDSVVLFDIGKKQLLRRGACVIKNSKDIRALAVTKDRIVVGDIKRSVTFVMVEKEVIDSIEEFKLLPFADEPIARSITSLTLLDYDTVAVGDRSGNLAILRCPKSVSNLSKDVIISKEQVANGCPYKLELLCHFYVGDIPIGLHRASFTTGGFEAIIWVGINGTIGGFIPIMSSQDAKFLQKLEQEMRSSKLSFKNLAGRDHLTYRGYYAPPKKAIDGDLCEEFRRLSKELQLQVSEALEREPHEIERKLIEYRTRSVF</sequence>
<dbReference type="STRING" id="45607.A0A2T0FCN4"/>
<dbReference type="PANTHER" id="PTHR10644">
    <property type="entry name" value="DNA REPAIR/RNA PROCESSING CPSF FAMILY"/>
    <property type="match status" value="1"/>
</dbReference>
<feature type="coiled-coil region" evidence="7">
    <location>
        <begin position="1074"/>
        <end position="1135"/>
    </location>
</feature>
<evidence type="ECO:0000256" key="1">
    <source>
        <dbReference type="ARBA" id="ARBA00004123"/>
    </source>
</evidence>
<feature type="domain" description="RSE1/DDB1/CPSF1 C-terminal" evidence="8">
    <location>
        <begin position="792"/>
        <end position="1119"/>
    </location>
</feature>
<evidence type="ECO:0000256" key="5">
    <source>
        <dbReference type="ARBA" id="ARBA00023242"/>
    </source>
</evidence>
<dbReference type="SUPFAM" id="SSF50978">
    <property type="entry name" value="WD40 repeat-like"/>
    <property type="match status" value="1"/>
</dbReference>
<evidence type="ECO:0000259" key="10">
    <source>
        <dbReference type="Pfam" id="PF23726"/>
    </source>
</evidence>
<dbReference type="InterPro" id="IPR058543">
    <property type="entry name" value="Beta-prop_RSE1/DDB1/CPSF1_2nd"/>
</dbReference>
<dbReference type="InterPro" id="IPR036322">
    <property type="entry name" value="WD40_repeat_dom_sf"/>
</dbReference>
<keyword evidence="2" id="KW-0507">mRNA processing</keyword>
<dbReference type="OrthoDB" id="436637at2759"/>
<dbReference type="GO" id="GO:0003676">
    <property type="term" value="F:nucleic acid binding"/>
    <property type="evidence" value="ECO:0007669"/>
    <property type="project" value="InterPro"/>
</dbReference>
<dbReference type="InterPro" id="IPR018846">
    <property type="entry name" value="Beta-prop_RSE1/DDB1/CPSF1_1st"/>
</dbReference>